<dbReference type="PANTHER" id="PTHR43471:SF3">
    <property type="entry name" value="ABC TRANSPORTER PERMEASE PROTEIN NATB"/>
    <property type="match status" value="1"/>
</dbReference>
<accession>A0A841HTA4</accession>
<gene>
    <name evidence="7" type="ORF">HNR42_000053</name>
</gene>
<keyword evidence="2 5" id="KW-0812">Transmembrane</keyword>
<comment type="caution">
    <text evidence="7">The sequence shown here is derived from an EMBL/GenBank/DDBJ whole genome shotgun (WGS) entry which is preliminary data.</text>
</comment>
<proteinExistence type="predicted"/>
<comment type="subcellular location">
    <subcellularLocation>
        <location evidence="1">Membrane</location>
        <topology evidence="1">Multi-pass membrane protein</topology>
    </subcellularLocation>
</comment>
<dbReference type="Pfam" id="PF12698">
    <property type="entry name" value="ABC2_membrane_3"/>
    <property type="match status" value="1"/>
</dbReference>
<feature type="transmembrane region" description="Helical" evidence="5">
    <location>
        <begin position="241"/>
        <end position="265"/>
    </location>
</feature>
<dbReference type="RefSeq" id="WP_183983322.1">
    <property type="nucleotide sequence ID" value="NZ_JACHHG010000001.1"/>
</dbReference>
<dbReference type="EMBL" id="JACHHG010000001">
    <property type="protein sequence ID" value="MBB6096641.1"/>
    <property type="molecule type" value="Genomic_DNA"/>
</dbReference>
<evidence type="ECO:0000256" key="2">
    <source>
        <dbReference type="ARBA" id="ARBA00022692"/>
    </source>
</evidence>
<dbReference type="GO" id="GO:0016020">
    <property type="term" value="C:membrane"/>
    <property type="evidence" value="ECO:0007669"/>
    <property type="project" value="UniProtKB-SubCell"/>
</dbReference>
<organism evidence="7 8">
    <name type="scientific">Deinobacterium chartae</name>
    <dbReference type="NCBI Taxonomy" id="521158"/>
    <lineage>
        <taxon>Bacteria</taxon>
        <taxon>Thermotogati</taxon>
        <taxon>Deinococcota</taxon>
        <taxon>Deinococci</taxon>
        <taxon>Deinococcales</taxon>
        <taxon>Deinococcaceae</taxon>
        <taxon>Deinobacterium</taxon>
    </lineage>
</organism>
<dbReference type="Proteomes" id="UP000569951">
    <property type="component" value="Unassembled WGS sequence"/>
</dbReference>
<feature type="transmembrane region" description="Helical" evidence="5">
    <location>
        <begin position="28"/>
        <end position="50"/>
    </location>
</feature>
<keyword evidence="3 5" id="KW-1133">Transmembrane helix</keyword>
<dbReference type="AlphaFoldDB" id="A0A841HTA4"/>
<evidence type="ECO:0000313" key="7">
    <source>
        <dbReference type="EMBL" id="MBB6096641.1"/>
    </source>
</evidence>
<protein>
    <submittedName>
        <fullName evidence="7">Sodium transport system permease protein</fullName>
    </submittedName>
</protein>
<keyword evidence="4 5" id="KW-0472">Membrane</keyword>
<feature type="transmembrane region" description="Helical" evidence="5">
    <location>
        <begin position="299"/>
        <end position="321"/>
    </location>
</feature>
<evidence type="ECO:0000256" key="5">
    <source>
        <dbReference type="SAM" id="Phobius"/>
    </source>
</evidence>
<evidence type="ECO:0000259" key="6">
    <source>
        <dbReference type="Pfam" id="PF12698"/>
    </source>
</evidence>
<evidence type="ECO:0000256" key="3">
    <source>
        <dbReference type="ARBA" id="ARBA00022989"/>
    </source>
</evidence>
<evidence type="ECO:0000256" key="4">
    <source>
        <dbReference type="ARBA" id="ARBA00023136"/>
    </source>
</evidence>
<keyword evidence="8" id="KW-1185">Reference proteome</keyword>
<feature type="transmembrane region" description="Helical" evidence="5">
    <location>
        <begin position="384"/>
        <end position="408"/>
    </location>
</feature>
<dbReference type="InterPro" id="IPR013525">
    <property type="entry name" value="ABC2_TM"/>
</dbReference>
<name>A0A841HTA4_9DEIO</name>
<dbReference type="GO" id="GO:0140359">
    <property type="term" value="F:ABC-type transporter activity"/>
    <property type="evidence" value="ECO:0007669"/>
    <property type="project" value="InterPro"/>
</dbReference>
<feature type="transmembrane region" description="Helical" evidence="5">
    <location>
        <begin position="333"/>
        <end position="352"/>
    </location>
</feature>
<evidence type="ECO:0000313" key="8">
    <source>
        <dbReference type="Proteomes" id="UP000569951"/>
    </source>
</evidence>
<evidence type="ECO:0000256" key="1">
    <source>
        <dbReference type="ARBA" id="ARBA00004141"/>
    </source>
</evidence>
<feature type="transmembrane region" description="Helical" evidence="5">
    <location>
        <begin position="358"/>
        <end position="377"/>
    </location>
</feature>
<sequence length="417" mass="44065">MRTNFVWQVAYKEILSTLRDRRTLVSTILLPLLLIPVFLLGFPLLIGGLLGGETARVQKVGVVGLERLPGLLRRDLERGSGAGSAGVELVAVKDPLAAVQSGEVEAALRLTVPLPDHAGGPPVPIEVFTKLGNLKSSGVTSKIEGAVERYNEALVTRRLEAEGLSRDVLTPVRIESRDASTVAERRSGQLAFLIPLFILQFILAGGQPTAIDSTAGEKERGTLEVLLVTPVSRLEVVAGKFVATTLFALTSAVFSMVGLAAAGWVGRSLLGSLVAGSGNGDAAELATLFGGNLSLSLPAFGALLAVAVTTAMLISVLQLTITVFARSYKEAQTYLVPLALVAILPAVTLQFADFLTVGSGFYLIPLVNAMLVILNIVKGSLGAAAIILTVISNLVYAALLLLLAWRLFRRESVIFRH</sequence>
<feature type="domain" description="ABC-2 type transporter transmembrane" evidence="6">
    <location>
        <begin position="21"/>
        <end position="405"/>
    </location>
</feature>
<reference evidence="7 8" key="1">
    <citation type="submission" date="2020-08" db="EMBL/GenBank/DDBJ databases">
        <title>Genomic Encyclopedia of Type Strains, Phase IV (KMG-IV): sequencing the most valuable type-strain genomes for metagenomic binning, comparative biology and taxonomic classification.</title>
        <authorList>
            <person name="Goeker M."/>
        </authorList>
    </citation>
    <scope>NUCLEOTIDE SEQUENCE [LARGE SCALE GENOMIC DNA]</scope>
    <source>
        <strain evidence="7 8">DSM 21458</strain>
    </source>
</reference>
<dbReference type="PANTHER" id="PTHR43471">
    <property type="entry name" value="ABC TRANSPORTER PERMEASE"/>
    <property type="match status" value="1"/>
</dbReference>